<dbReference type="Pfam" id="PF00196">
    <property type="entry name" value="GerE"/>
    <property type="match status" value="1"/>
</dbReference>
<proteinExistence type="predicted"/>
<dbReference type="PANTHER" id="PTHR16305:SF28">
    <property type="entry name" value="GUANYLATE CYCLASE DOMAIN-CONTAINING PROTEIN"/>
    <property type="match status" value="1"/>
</dbReference>
<dbReference type="SUPFAM" id="SSF46894">
    <property type="entry name" value="C-terminal effector domain of the bipartite response regulators"/>
    <property type="match status" value="1"/>
</dbReference>
<dbReference type="CDD" id="cd06170">
    <property type="entry name" value="LuxR_C_like"/>
    <property type="match status" value="1"/>
</dbReference>
<evidence type="ECO:0000256" key="2">
    <source>
        <dbReference type="ARBA" id="ARBA00022840"/>
    </source>
</evidence>
<feature type="compositionally biased region" description="Low complexity" evidence="3">
    <location>
        <begin position="922"/>
        <end position="937"/>
    </location>
</feature>
<feature type="region of interest" description="Disordered" evidence="3">
    <location>
        <begin position="373"/>
        <end position="410"/>
    </location>
</feature>
<dbReference type="GO" id="GO:0005524">
    <property type="term" value="F:ATP binding"/>
    <property type="evidence" value="ECO:0007669"/>
    <property type="project" value="UniProtKB-KW"/>
</dbReference>
<keyword evidence="2" id="KW-0067">ATP-binding</keyword>
<dbReference type="AlphaFoldDB" id="A0A931DMM9"/>
<dbReference type="SUPFAM" id="SSF52540">
    <property type="entry name" value="P-loop containing nucleoside triphosphate hydrolases"/>
    <property type="match status" value="1"/>
</dbReference>
<gene>
    <name evidence="5" type="ORF">IW256_008117</name>
</gene>
<dbReference type="InterPro" id="IPR027417">
    <property type="entry name" value="P-loop_NTPase"/>
</dbReference>
<accession>A0A931DMM9</accession>
<dbReference type="Pfam" id="PF13191">
    <property type="entry name" value="AAA_16"/>
    <property type="match status" value="1"/>
</dbReference>
<dbReference type="GO" id="GO:0003677">
    <property type="term" value="F:DNA binding"/>
    <property type="evidence" value="ECO:0007669"/>
    <property type="project" value="UniProtKB-KW"/>
</dbReference>
<feature type="compositionally biased region" description="Low complexity" evidence="3">
    <location>
        <begin position="966"/>
        <end position="980"/>
    </location>
</feature>
<dbReference type="InterPro" id="IPR036388">
    <property type="entry name" value="WH-like_DNA-bd_sf"/>
</dbReference>
<dbReference type="GO" id="GO:0005737">
    <property type="term" value="C:cytoplasm"/>
    <property type="evidence" value="ECO:0007669"/>
    <property type="project" value="TreeGrafter"/>
</dbReference>
<dbReference type="InterPro" id="IPR041664">
    <property type="entry name" value="AAA_16"/>
</dbReference>
<dbReference type="InterPro" id="IPR016032">
    <property type="entry name" value="Sig_transdc_resp-reg_C-effctor"/>
</dbReference>
<dbReference type="PROSITE" id="PS50043">
    <property type="entry name" value="HTH_LUXR_2"/>
    <property type="match status" value="1"/>
</dbReference>
<feature type="region of interest" description="Disordered" evidence="3">
    <location>
        <begin position="922"/>
        <end position="983"/>
    </location>
</feature>
<feature type="domain" description="HTH luxR-type" evidence="4">
    <location>
        <begin position="980"/>
        <end position="1053"/>
    </location>
</feature>
<dbReference type="RefSeq" id="WP_197015996.1">
    <property type="nucleotide sequence ID" value="NZ_BAABES010000014.1"/>
</dbReference>
<dbReference type="Proteomes" id="UP000614047">
    <property type="component" value="Unassembled WGS sequence"/>
</dbReference>
<sequence>MKLIEREAALATLWNLFTESLCGRGKVAVVSGVVATGKTALLRAFAERATGSGAVFLGAAASHAGQGVPLGVLKQLVRGAGCPSGVRGEVRRLLDEGSGAAAFDEDHPRPDPGTQVTGAVLEELHRIVLRMAERAPLVIGVDDVHHADPASLRFLLYIAHRLKTARVLIVLTERTEPWRDHPLFHADLLSRPHCRRIRLEPLSRHGQARLLATRLGTRAGCRLAEVCHAVTGGNPLLVQALLKDNRLPVRDAELTVDGAYQRAVTSCLHRGGPAMASIARALAILREPAAPALLGRLVGLDTGQVTETMDAMATAGLLDTGRFRHPAARAAVLDGMAPEERAALHGRAARLLHDHGAAPPVVAAHLLAASRPAGTGPAGADQATAGLTVPGPAGPGTPTDAVSRVTSGSGAGLPGSISEFTAGYGDRPVAEAVTEPPLMPLPLTASAGRAASAFAPEAGPWALPVLEEAAEQALADGELHTALACLRLAHDACPDEDRRASVAGALARTEWRIDPTAVRRLLPALLSAAREGRLTGPPAVRLLGYLAWYGRTGEAIDVLGRLAGPGAAPPRGPVREVEAARLLMSCLCPEAMDRAAPGRDAAQDRAAVASPANRQLRAAATLSAALTGAPGHDVPGVAEQVLQGARLGETPSEYVLAALAALVYDDRPDKAARWCDPLLEEAAARRDTVAHAALATARAVISLRQGELVAAERHARAALSRLSPAGWGVAIGLPLSVMVSATTGMDRYEDAATYLGVAVPEAMFQTPCGLHYLQARGHYRLATGHAAAALADFRSCGDLARRWGFDVPGLVAWRADMARALIELGELREAAALAAEQLGRLRPGPSRTRGVTLYIQALTGDPADRRRLLREAVAVLEQSGDQYELALALGELSRAQHASGEGDLASVSARRARHLAERFGMPAAAGSPSRPGAPQAGTPGSPARSPAEQVAPELSPAGPAKRRPAGRAAAPTAGGTPARANVPVPELTEAERKVAALAAQGHTNRQIADTLLITVSTVEQHLTRVYRKLNVTRRADLRPELWSTTGTYAARNG</sequence>
<dbReference type="PANTHER" id="PTHR16305">
    <property type="entry name" value="TESTICULAR SOLUBLE ADENYLYL CYCLASE"/>
    <property type="match status" value="1"/>
</dbReference>
<protein>
    <submittedName>
        <fullName evidence="5">DNA-binding CsgD family transcriptional regulator</fullName>
    </submittedName>
</protein>
<evidence type="ECO:0000256" key="1">
    <source>
        <dbReference type="ARBA" id="ARBA00022741"/>
    </source>
</evidence>
<evidence type="ECO:0000313" key="6">
    <source>
        <dbReference type="Proteomes" id="UP000614047"/>
    </source>
</evidence>
<dbReference type="PRINTS" id="PR00038">
    <property type="entry name" value="HTHLUXR"/>
</dbReference>
<keyword evidence="6" id="KW-1185">Reference proteome</keyword>
<evidence type="ECO:0000256" key="3">
    <source>
        <dbReference type="SAM" id="MobiDB-lite"/>
    </source>
</evidence>
<name>A0A931DMM9_9ACTN</name>
<keyword evidence="1" id="KW-0547">Nucleotide-binding</keyword>
<dbReference type="EMBL" id="JADOUA010000001">
    <property type="protein sequence ID" value="MBG6094004.1"/>
    <property type="molecule type" value="Genomic_DNA"/>
</dbReference>
<dbReference type="InterPro" id="IPR000792">
    <property type="entry name" value="Tscrpt_reg_LuxR_C"/>
</dbReference>
<dbReference type="Gene3D" id="1.10.10.10">
    <property type="entry name" value="Winged helix-like DNA-binding domain superfamily/Winged helix DNA-binding domain"/>
    <property type="match status" value="1"/>
</dbReference>
<organism evidence="5 6">
    <name type="scientific">Actinomadura viridis</name>
    <dbReference type="NCBI Taxonomy" id="58110"/>
    <lineage>
        <taxon>Bacteria</taxon>
        <taxon>Bacillati</taxon>
        <taxon>Actinomycetota</taxon>
        <taxon>Actinomycetes</taxon>
        <taxon>Streptosporangiales</taxon>
        <taxon>Thermomonosporaceae</taxon>
        <taxon>Actinomadura</taxon>
    </lineage>
</organism>
<dbReference type="GO" id="GO:0006355">
    <property type="term" value="P:regulation of DNA-templated transcription"/>
    <property type="evidence" value="ECO:0007669"/>
    <property type="project" value="InterPro"/>
</dbReference>
<evidence type="ECO:0000313" key="5">
    <source>
        <dbReference type="EMBL" id="MBG6094004.1"/>
    </source>
</evidence>
<dbReference type="PROSITE" id="PS00622">
    <property type="entry name" value="HTH_LUXR_1"/>
    <property type="match status" value="1"/>
</dbReference>
<comment type="caution">
    <text evidence="5">The sequence shown here is derived from an EMBL/GenBank/DDBJ whole genome shotgun (WGS) entry which is preliminary data.</text>
</comment>
<reference evidence="5" key="1">
    <citation type="submission" date="2020-11" db="EMBL/GenBank/DDBJ databases">
        <title>Sequencing the genomes of 1000 actinobacteria strains.</title>
        <authorList>
            <person name="Klenk H.-P."/>
        </authorList>
    </citation>
    <scope>NUCLEOTIDE SEQUENCE</scope>
    <source>
        <strain evidence="5">DSM 43175</strain>
    </source>
</reference>
<evidence type="ECO:0000259" key="4">
    <source>
        <dbReference type="PROSITE" id="PS50043"/>
    </source>
</evidence>
<feature type="compositionally biased region" description="Low complexity" evidence="3">
    <location>
        <begin position="383"/>
        <end position="401"/>
    </location>
</feature>
<dbReference type="GO" id="GO:0004016">
    <property type="term" value="F:adenylate cyclase activity"/>
    <property type="evidence" value="ECO:0007669"/>
    <property type="project" value="TreeGrafter"/>
</dbReference>
<dbReference type="Gene3D" id="3.40.50.300">
    <property type="entry name" value="P-loop containing nucleotide triphosphate hydrolases"/>
    <property type="match status" value="1"/>
</dbReference>
<dbReference type="SMART" id="SM00421">
    <property type="entry name" value="HTH_LUXR"/>
    <property type="match status" value="1"/>
</dbReference>
<keyword evidence="5" id="KW-0238">DNA-binding</keyword>